<dbReference type="GO" id="GO:0004853">
    <property type="term" value="F:uroporphyrinogen decarboxylase activity"/>
    <property type="evidence" value="ECO:0007669"/>
    <property type="project" value="InterPro"/>
</dbReference>
<evidence type="ECO:0000313" key="3">
    <source>
        <dbReference type="Proteomes" id="UP000183995"/>
    </source>
</evidence>
<dbReference type="PANTHER" id="PTHR47099">
    <property type="entry name" value="METHYLCOBAMIDE:COM METHYLTRANSFERASE MTBA"/>
    <property type="match status" value="1"/>
</dbReference>
<protein>
    <submittedName>
        <fullName evidence="2">Uroporphyrinogen decarboxylase</fullName>
    </submittedName>
</protein>
<sequence length="342" mass="37503">MTHTEIIERAVRLEPLDSVPFALLSSGAWAINRKGVTLEQALRLEGQVMADWLYEGYTLADSDISWVGSGYNNIVVKAIGGKIKWRRQGTPDVVEPLLVSADDADTLDPEDVSKDPDIRVLYEVTRLLAEREKGRRPVGASMWGPFTLTGLLYGADALMRNVYKNRGAVDKLLRFSSELYLAYMQGYIDAGARVIFMAEPSASGDMISLRHFREVAMPYIKDIYERLSGKGLILGLHICGNTQDRLDLIAESGAQIMSLDYKVDLGLAKEAFAGKIAFSGNLNPVNVVQNGTEEDIRRETLACIGKGGAGGGYIVMPGCDIPPATPLENLQTISRTVRAYQI</sequence>
<dbReference type="STRING" id="1123282.SAMN02745823_01771"/>
<dbReference type="OrthoDB" id="1725032at2"/>
<dbReference type="Proteomes" id="UP000183995">
    <property type="component" value="Unassembled WGS sequence"/>
</dbReference>
<evidence type="ECO:0000313" key="2">
    <source>
        <dbReference type="EMBL" id="SHH98526.1"/>
    </source>
</evidence>
<dbReference type="CDD" id="cd03465">
    <property type="entry name" value="URO-D_like"/>
    <property type="match status" value="1"/>
</dbReference>
<dbReference type="Gene3D" id="3.20.20.210">
    <property type="match status" value="1"/>
</dbReference>
<gene>
    <name evidence="2" type="ORF">SAMN02745823_01771</name>
</gene>
<name>A0A1M5XFG6_9FIRM</name>
<dbReference type="InterPro" id="IPR052024">
    <property type="entry name" value="Methanogen_methyltrans"/>
</dbReference>
<dbReference type="EMBL" id="FQXV01000005">
    <property type="protein sequence ID" value="SHH98526.1"/>
    <property type="molecule type" value="Genomic_DNA"/>
</dbReference>
<dbReference type="InterPro" id="IPR038071">
    <property type="entry name" value="UROD/MetE-like_sf"/>
</dbReference>
<dbReference type="AlphaFoldDB" id="A0A1M5XFG6"/>
<proteinExistence type="predicted"/>
<keyword evidence="3" id="KW-1185">Reference proteome</keyword>
<organism evidence="2 3">
    <name type="scientific">Sporobacter termitidis DSM 10068</name>
    <dbReference type="NCBI Taxonomy" id="1123282"/>
    <lineage>
        <taxon>Bacteria</taxon>
        <taxon>Bacillati</taxon>
        <taxon>Bacillota</taxon>
        <taxon>Clostridia</taxon>
        <taxon>Eubacteriales</taxon>
        <taxon>Oscillospiraceae</taxon>
        <taxon>Sporobacter</taxon>
    </lineage>
</organism>
<dbReference type="RefSeq" id="WP_073077864.1">
    <property type="nucleotide sequence ID" value="NZ_FQXV01000005.1"/>
</dbReference>
<dbReference type="SUPFAM" id="SSF51726">
    <property type="entry name" value="UROD/MetE-like"/>
    <property type="match status" value="1"/>
</dbReference>
<evidence type="ECO:0000259" key="1">
    <source>
        <dbReference type="Pfam" id="PF01208"/>
    </source>
</evidence>
<dbReference type="InterPro" id="IPR000257">
    <property type="entry name" value="Uroporphyrinogen_deCOase"/>
</dbReference>
<dbReference type="GO" id="GO:0006779">
    <property type="term" value="P:porphyrin-containing compound biosynthetic process"/>
    <property type="evidence" value="ECO:0007669"/>
    <property type="project" value="InterPro"/>
</dbReference>
<feature type="domain" description="Uroporphyrinogen decarboxylase (URO-D)" evidence="1">
    <location>
        <begin position="4"/>
        <end position="340"/>
    </location>
</feature>
<reference evidence="2 3" key="1">
    <citation type="submission" date="2016-11" db="EMBL/GenBank/DDBJ databases">
        <authorList>
            <person name="Jaros S."/>
            <person name="Januszkiewicz K."/>
            <person name="Wedrychowicz H."/>
        </authorList>
    </citation>
    <scope>NUCLEOTIDE SEQUENCE [LARGE SCALE GENOMIC DNA]</scope>
    <source>
        <strain evidence="2 3">DSM 10068</strain>
    </source>
</reference>
<dbReference type="Pfam" id="PF01208">
    <property type="entry name" value="URO-D"/>
    <property type="match status" value="1"/>
</dbReference>
<accession>A0A1M5XFG6</accession>
<dbReference type="PANTHER" id="PTHR47099:SF1">
    <property type="entry name" value="METHYLCOBAMIDE:COM METHYLTRANSFERASE MTBA"/>
    <property type="match status" value="1"/>
</dbReference>